<feature type="domain" description="TRASH" evidence="1">
    <location>
        <begin position="283"/>
        <end position="321"/>
    </location>
</feature>
<dbReference type="InterPro" id="IPR027051">
    <property type="entry name" value="XdhC_Rossmann_dom"/>
</dbReference>
<accession>A0A212R382</accession>
<evidence type="ECO:0000313" key="2">
    <source>
        <dbReference type="EMBL" id="SNB66479.1"/>
    </source>
</evidence>
<dbReference type="InterPro" id="IPR009078">
    <property type="entry name" value="Ferritin-like_SF"/>
</dbReference>
<dbReference type="AlphaFoldDB" id="A0A212R382"/>
<dbReference type="OrthoDB" id="9809270at2"/>
<proteinExistence type="predicted"/>
<dbReference type="InterPro" id="IPR003777">
    <property type="entry name" value="XdhC_CoxI"/>
</dbReference>
<dbReference type="Gene3D" id="3.40.50.720">
    <property type="entry name" value="NAD(P)-binding Rossmann-like Domain"/>
    <property type="match status" value="1"/>
</dbReference>
<dbReference type="InterPro" id="IPR011017">
    <property type="entry name" value="TRASH_dom"/>
</dbReference>
<dbReference type="InterPro" id="IPR052698">
    <property type="entry name" value="MoCofactor_Util/Proc"/>
</dbReference>
<dbReference type="InterPro" id="IPR007029">
    <property type="entry name" value="YHS_dom"/>
</dbReference>
<dbReference type="EMBL" id="FYEK01000028">
    <property type="protein sequence ID" value="SNB66479.1"/>
    <property type="molecule type" value="Genomic_DNA"/>
</dbReference>
<dbReference type="Pfam" id="PF04945">
    <property type="entry name" value="YHS"/>
    <property type="match status" value="1"/>
</dbReference>
<sequence length="335" mass="36947">MGWRLSGGLRLDELIRDLEARGEAFVIATVVRRQPPVSAHVGDRAVITADGRIYGWVGGGCAHDLILREARAVLASRRPRLLRIAPEANGEDIEEEARTVATMACPSRGELEVFLEPWVREPQLLIFGESPLAQALAVFGQVLGYEVTRLVQRMPSPEETSGIRLTPLEAMPAFSPNDELYVVVASMGHYDEEALAAALRTPARYIGLVASRRRAQALLNFLQQSGWSEADLGRIRAPAGLDLGAVTQEEIALAVMAEIMQERRRAMAERMVSLESTSPRARDPVCGMEVEVATARYHVEWGGQRFYFCCAHCRQAFLADPARYTPAVAQPERGQ</sequence>
<protein>
    <submittedName>
        <fullName evidence="2">Xanthine dehydrogenase accessory factor</fullName>
    </submittedName>
</protein>
<organism evidence="2 3">
    <name type="scientific">Thermoflexus hugenholtzii JAD2</name>
    <dbReference type="NCBI Taxonomy" id="877466"/>
    <lineage>
        <taxon>Bacteria</taxon>
        <taxon>Bacillati</taxon>
        <taxon>Chloroflexota</taxon>
        <taxon>Thermoflexia</taxon>
        <taxon>Thermoflexales</taxon>
        <taxon>Thermoflexaceae</taxon>
        <taxon>Thermoflexus</taxon>
    </lineage>
</organism>
<dbReference type="Pfam" id="PF13478">
    <property type="entry name" value="XdhC_C"/>
    <property type="match status" value="1"/>
</dbReference>
<dbReference type="Pfam" id="PF02625">
    <property type="entry name" value="XdhC_CoxI"/>
    <property type="match status" value="1"/>
</dbReference>
<keyword evidence="3" id="KW-1185">Reference proteome</keyword>
<dbReference type="PANTHER" id="PTHR30388">
    <property type="entry name" value="ALDEHYDE OXIDOREDUCTASE MOLYBDENUM COFACTOR ASSEMBLY PROTEIN"/>
    <property type="match status" value="1"/>
</dbReference>
<evidence type="ECO:0000313" key="3">
    <source>
        <dbReference type="Proteomes" id="UP000197025"/>
    </source>
</evidence>
<dbReference type="InParanoid" id="A0A212R382"/>
<dbReference type="SMART" id="SM00746">
    <property type="entry name" value="TRASH"/>
    <property type="match status" value="1"/>
</dbReference>
<gene>
    <name evidence="2" type="ORF">SAMN02746019_00001260</name>
</gene>
<dbReference type="SUPFAM" id="SSF47240">
    <property type="entry name" value="Ferritin-like"/>
    <property type="match status" value="1"/>
</dbReference>
<reference evidence="3" key="1">
    <citation type="submission" date="2017-06" db="EMBL/GenBank/DDBJ databases">
        <authorList>
            <person name="Varghese N."/>
            <person name="Submissions S."/>
        </authorList>
    </citation>
    <scope>NUCLEOTIDE SEQUENCE [LARGE SCALE GENOMIC DNA]</scope>
    <source>
        <strain evidence="3">JAD2</strain>
    </source>
</reference>
<name>A0A212R382_9CHLR</name>
<dbReference type="Proteomes" id="UP000197025">
    <property type="component" value="Unassembled WGS sequence"/>
</dbReference>
<dbReference type="RefSeq" id="WP_088571378.1">
    <property type="nucleotide sequence ID" value="NZ_FYEK01000028.1"/>
</dbReference>
<evidence type="ECO:0000259" key="1">
    <source>
        <dbReference type="SMART" id="SM00746"/>
    </source>
</evidence>
<dbReference type="PANTHER" id="PTHR30388:SF6">
    <property type="entry name" value="XANTHINE DEHYDROGENASE SUBUNIT A-RELATED"/>
    <property type="match status" value="1"/>
</dbReference>